<comment type="caution">
    <text evidence="2">The sequence shown here is derived from an EMBL/GenBank/DDBJ whole genome shotgun (WGS) entry which is preliminary data.</text>
</comment>
<feature type="transmembrane region" description="Helical" evidence="1">
    <location>
        <begin position="7"/>
        <end position="26"/>
    </location>
</feature>
<keyword evidence="1" id="KW-1133">Transmembrane helix</keyword>
<evidence type="ECO:0000313" key="2">
    <source>
        <dbReference type="EMBL" id="PWI26784.1"/>
    </source>
</evidence>
<organism evidence="2 3">
    <name type="scientific">Kurthia sibirica</name>
    <dbReference type="NCBI Taxonomy" id="202750"/>
    <lineage>
        <taxon>Bacteria</taxon>
        <taxon>Bacillati</taxon>
        <taxon>Bacillota</taxon>
        <taxon>Bacilli</taxon>
        <taxon>Bacillales</taxon>
        <taxon>Caryophanaceae</taxon>
        <taxon>Kurthia</taxon>
    </lineage>
</organism>
<keyword evidence="3" id="KW-1185">Reference proteome</keyword>
<sequence>MNQAKLVMAILALAGILAMFSIGIAIAAGSVLGILGGIVLVIAIFGTGFTLKRKFRDRGLL</sequence>
<keyword evidence="1" id="KW-0472">Membrane</keyword>
<evidence type="ECO:0000313" key="3">
    <source>
        <dbReference type="Proteomes" id="UP000245938"/>
    </source>
</evidence>
<protein>
    <submittedName>
        <fullName evidence="2">Uncharacterized protein</fullName>
    </submittedName>
</protein>
<name>A0A2U3AQH8_9BACL</name>
<dbReference type="Proteomes" id="UP000245938">
    <property type="component" value="Unassembled WGS sequence"/>
</dbReference>
<keyword evidence="1" id="KW-0812">Transmembrane</keyword>
<reference evidence="2 3" key="1">
    <citation type="submission" date="2018-05" db="EMBL/GenBank/DDBJ databases">
        <title>Kurthia sibirica genome sequence.</title>
        <authorList>
            <person name="Maclea K.S."/>
            <person name="Goen A.E."/>
        </authorList>
    </citation>
    <scope>NUCLEOTIDE SEQUENCE [LARGE SCALE GENOMIC DNA]</scope>
    <source>
        <strain evidence="2 3">ATCC 49154</strain>
    </source>
</reference>
<accession>A0A2U3AQH8</accession>
<evidence type="ECO:0000256" key="1">
    <source>
        <dbReference type="SAM" id="Phobius"/>
    </source>
</evidence>
<dbReference type="AlphaFoldDB" id="A0A2U3AQH8"/>
<dbReference type="EMBL" id="QFVR01000001">
    <property type="protein sequence ID" value="PWI26784.1"/>
    <property type="molecule type" value="Genomic_DNA"/>
</dbReference>
<feature type="transmembrane region" description="Helical" evidence="1">
    <location>
        <begin position="32"/>
        <end position="51"/>
    </location>
</feature>
<dbReference type="Pfam" id="PF17259">
    <property type="entry name" value="DUF5325"/>
    <property type="match status" value="1"/>
</dbReference>
<dbReference type="RefSeq" id="WP_109304407.1">
    <property type="nucleotide sequence ID" value="NZ_BJUF01000001.1"/>
</dbReference>
<dbReference type="InterPro" id="IPR035211">
    <property type="entry name" value="DUF5325"/>
</dbReference>
<proteinExistence type="predicted"/>
<gene>
    <name evidence="2" type="ORF">DEX24_00350</name>
</gene>